<evidence type="ECO:0000256" key="9">
    <source>
        <dbReference type="ARBA" id="ARBA00042895"/>
    </source>
</evidence>
<gene>
    <name evidence="15" type="primary">ROT2</name>
    <name evidence="15" type="ORF">ATY40_BA7502369</name>
</gene>
<keyword evidence="16" id="KW-1185">Reference proteome</keyword>
<keyword evidence="6" id="KW-0256">Endoplasmic reticulum</keyword>
<dbReference type="Pfam" id="PF01055">
    <property type="entry name" value="Glyco_hydro_31_2nd"/>
    <property type="match status" value="1"/>
</dbReference>
<feature type="domain" description="Glycoside hydrolase family 31 N-terminal" evidence="13">
    <location>
        <begin position="168"/>
        <end position="352"/>
    </location>
</feature>
<evidence type="ECO:0000256" key="3">
    <source>
        <dbReference type="ARBA" id="ARBA00007806"/>
    </source>
</evidence>
<keyword evidence="11" id="KW-0472">Membrane</keyword>
<dbReference type="CDD" id="cd06603">
    <property type="entry name" value="GH31_GANC_GANAB_alpha"/>
    <property type="match status" value="1"/>
</dbReference>
<comment type="similarity">
    <text evidence="3 10">Belongs to the glycosyl hydrolase 31 family.</text>
</comment>
<evidence type="ECO:0000256" key="6">
    <source>
        <dbReference type="ARBA" id="ARBA00022824"/>
    </source>
</evidence>
<dbReference type="InterPro" id="IPR011013">
    <property type="entry name" value="Gal_mutarotase_sf_dom"/>
</dbReference>
<keyword evidence="4" id="KW-0732">Signal</keyword>
<dbReference type="GO" id="GO:0005975">
    <property type="term" value="P:carbohydrate metabolic process"/>
    <property type="evidence" value="ECO:0007669"/>
    <property type="project" value="InterPro"/>
</dbReference>
<feature type="domain" description="Glycosyl hydrolase family 31 C-terminal" evidence="14">
    <location>
        <begin position="729"/>
        <end position="818"/>
    </location>
</feature>
<dbReference type="InterPro" id="IPR013780">
    <property type="entry name" value="Glyco_hydro_b"/>
</dbReference>
<keyword evidence="8 10" id="KW-0326">Glycosidase</keyword>
<dbReference type="GO" id="GO:0090599">
    <property type="term" value="F:alpha-glucosidase activity"/>
    <property type="evidence" value="ECO:0007669"/>
    <property type="project" value="TreeGrafter"/>
</dbReference>
<organism evidence="15 16">
    <name type="scientific">Komagataella pastoris</name>
    <name type="common">Yeast</name>
    <name type="synonym">Pichia pastoris</name>
    <dbReference type="NCBI Taxonomy" id="4922"/>
    <lineage>
        <taxon>Eukaryota</taxon>
        <taxon>Fungi</taxon>
        <taxon>Dikarya</taxon>
        <taxon>Ascomycota</taxon>
        <taxon>Saccharomycotina</taxon>
        <taxon>Pichiomycetes</taxon>
        <taxon>Pichiales</taxon>
        <taxon>Pichiaceae</taxon>
        <taxon>Komagataella</taxon>
    </lineage>
</organism>
<dbReference type="SUPFAM" id="SSF51445">
    <property type="entry name" value="(Trans)glycosidases"/>
    <property type="match status" value="1"/>
</dbReference>
<dbReference type="SUPFAM" id="SSF74650">
    <property type="entry name" value="Galactose mutarotase-like"/>
    <property type="match status" value="1"/>
</dbReference>
<dbReference type="GO" id="GO:0017177">
    <property type="term" value="C:glucosidase II complex"/>
    <property type="evidence" value="ECO:0007669"/>
    <property type="project" value="TreeGrafter"/>
</dbReference>
<dbReference type="Gene3D" id="2.60.40.1760">
    <property type="entry name" value="glycosyl hydrolase (family 31)"/>
    <property type="match status" value="1"/>
</dbReference>
<dbReference type="Pfam" id="PF13802">
    <property type="entry name" value="Gal_mutarotas_2"/>
    <property type="match status" value="1"/>
</dbReference>
<dbReference type="InterPro" id="IPR048395">
    <property type="entry name" value="Glyco_hydro_31_C"/>
</dbReference>
<dbReference type="Proteomes" id="UP000094565">
    <property type="component" value="Chromosome 2"/>
</dbReference>
<comment type="subcellular location">
    <subcellularLocation>
        <location evidence="1">Endoplasmic reticulum</location>
    </subcellularLocation>
</comment>
<evidence type="ECO:0000256" key="7">
    <source>
        <dbReference type="ARBA" id="ARBA00023180"/>
    </source>
</evidence>
<reference evidence="15 16" key="1">
    <citation type="submission" date="2016-02" db="EMBL/GenBank/DDBJ databases">
        <title>Comparative genomic and transcriptomic foundation for Pichia pastoris.</title>
        <authorList>
            <person name="Love K.R."/>
            <person name="Shah K.A."/>
            <person name="Whittaker C.A."/>
            <person name="Wu J."/>
            <person name="Bartlett M.C."/>
            <person name="Ma D."/>
            <person name="Leeson R.L."/>
            <person name="Priest M."/>
            <person name="Young S.K."/>
            <person name="Love J.C."/>
        </authorList>
    </citation>
    <scope>NUCLEOTIDE SEQUENCE [LARGE SCALE GENOMIC DNA]</scope>
    <source>
        <strain evidence="15 16">ATCC 28485</strain>
    </source>
</reference>
<dbReference type="PANTHER" id="PTHR22762:SF54">
    <property type="entry name" value="BCDNA.GH04962"/>
    <property type="match status" value="1"/>
</dbReference>
<dbReference type="SUPFAM" id="SSF51011">
    <property type="entry name" value="Glycosyl hydrolase domain"/>
    <property type="match status" value="1"/>
</dbReference>
<evidence type="ECO:0000256" key="10">
    <source>
        <dbReference type="RuleBase" id="RU361185"/>
    </source>
</evidence>
<keyword evidence="11" id="KW-0812">Transmembrane</keyword>
<dbReference type="GO" id="GO:0006491">
    <property type="term" value="P:N-glycan processing"/>
    <property type="evidence" value="ECO:0007669"/>
    <property type="project" value="TreeGrafter"/>
</dbReference>
<protein>
    <recommendedName>
        <fullName evidence="9">Glucosidase II subunit alpha</fullName>
    </recommendedName>
</protein>
<accession>A0A1B2JBU8</accession>
<keyword evidence="5 10" id="KW-0378">Hydrolase</keyword>
<evidence type="ECO:0000256" key="2">
    <source>
        <dbReference type="ARBA" id="ARBA00004833"/>
    </source>
</evidence>
<dbReference type="InterPro" id="IPR000322">
    <property type="entry name" value="Glyco_hydro_31_TIM"/>
</dbReference>
<dbReference type="CDD" id="cd14752">
    <property type="entry name" value="GH31_N"/>
    <property type="match status" value="1"/>
</dbReference>
<dbReference type="GO" id="GO:0030246">
    <property type="term" value="F:carbohydrate binding"/>
    <property type="evidence" value="ECO:0007669"/>
    <property type="project" value="InterPro"/>
</dbReference>
<dbReference type="EMBL" id="CP014585">
    <property type="protein sequence ID" value="ANZ75517.1"/>
    <property type="molecule type" value="Genomic_DNA"/>
</dbReference>
<dbReference type="InterPro" id="IPR025887">
    <property type="entry name" value="Glyco_hydro_31_N_dom"/>
</dbReference>
<evidence type="ECO:0000313" key="15">
    <source>
        <dbReference type="EMBL" id="ANZ75517.1"/>
    </source>
</evidence>
<keyword evidence="7" id="KW-0325">Glycoprotein</keyword>
<dbReference type="Pfam" id="PF21365">
    <property type="entry name" value="Glyco_hydro_31_3rd"/>
    <property type="match status" value="1"/>
</dbReference>
<dbReference type="Gene3D" id="3.20.20.80">
    <property type="entry name" value="Glycosidases"/>
    <property type="match status" value="2"/>
</dbReference>
<sequence>MKIWIALPQVTTDCISHLPRHILLYILYSANNNYCQKERYSRHCQSSRICLNSSVMFTWVVILLFVHTAISVKRELFKSCAESGFCHRNRHYAHEVAKLGDTFESPYFVLSDSINCNQLSCTGQIVKQLKSSQVLLPFAVDILEESFRLRIDELRAGAHFQKLNSSRFGAANFCMMHGSATSSKISTTMNDKSLQIFFNDSSATISFNPFKITIFYKGEPQVMLNDNNLFNIEHYRKEEENTLLEFESDYDLFHDSFKDSRADSLPLGPESIGLDIKLLNINHVYGIPEHSDRLSLEDTSQSDPYRLYNVDIFEYEPYSKLPMYGSIPFLIGLNSKVSAGIFWVNSADTWVDIHKEKDTHTHWMSENGILDLVVIVRQNPKEVSAVYSLLTGRVQLPSQFSLGYHQCRWNYNSEDDVLDVHSKMDKYGIPYDTIWLDIEYTDEKKYFTWKRELFPNPSGLLQELAETKRSLVAIIDPHIKVGYEVSDYLESNGLVVREKDFDSPYHGHCWPGESVWIDPFNPNAQSYWDTLFSKGSDFAGSSSNLHVWNDMNEPSVFNGPETTFPKDLVHFGKWEHRSIHNWYGKSFHEATYHALINRSPNHRPFVLTRSYAPGSQATAAMWTGDNAATWEYLKVAMPMILSNGIAGMPFAGADVGGFFGNPSKELLTRWYQSGIWYPFFRAHAHIDSRRREPWIAGEPYTTIIRDTVRLRYQLLPVLYTAFYESSKLGYPVLRPLFYENPENQNLYDIDDQFFVGSSGLMVKPVIEEGATTVSIYLPEPQIYYDFFKLGTTLQGEGIHELEVDLTTIPVLVRGGSIIPQKLRYRRSSQLMKHDPYTLMVFLNAEGSAKGELYIDDGTSFNYQLGHFLEISFQFSNNILSSELKNDFAREFQDSIRDVLIERVIIIGLPDDSTSLKAKVTQGGKSWISNWTKENGYLVVKNPRVSISQNWEINIEV</sequence>
<proteinExistence type="inferred from homology"/>
<evidence type="ECO:0000259" key="13">
    <source>
        <dbReference type="Pfam" id="PF13802"/>
    </source>
</evidence>
<dbReference type="InterPro" id="IPR017853">
    <property type="entry name" value="GH"/>
</dbReference>
<dbReference type="OrthoDB" id="1334205at2759"/>
<evidence type="ECO:0000313" key="16">
    <source>
        <dbReference type="Proteomes" id="UP000094565"/>
    </source>
</evidence>
<feature type="domain" description="Glycoside hydrolase family 31 TIM barrel" evidence="12">
    <location>
        <begin position="395"/>
        <end position="721"/>
    </location>
</feature>
<evidence type="ECO:0000256" key="8">
    <source>
        <dbReference type="ARBA" id="ARBA00023295"/>
    </source>
</evidence>
<dbReference type="PANTHER" id="PTHR22762">
    <property type="entry name" value="ALPHA-GLUCOSIDASE"/>
    <property type="match status" value="1"/>
</dbReference>
<evidence type="ECO:0000256" key="4">
    <source>
        <dbReference type="ARBA" id="ARBA00022729"/>
    </source>
</evidence>
<comment type="pathway">
    <text evidence="2">Glycan metabolism; N-glycan metabolism.</text>
</comment>
<evidence type="ECO:0000259" key="14">
    <source>
        <dbReference type="Pfam" id="PF21365"/>
    </source>
</evidence>
<keyword evidence="11" id="KW-1133">Transmembrane helix</keyword>
<evidence type="ECO:0000256" key="11">
    <source>
        <dbReference type="SAM" id="Phobius"/>
    </source>
</evidence>
<dbReference type="AlphaFoldDB" id="A0A1B2JBU8"/>
<name>A0A1B2JBU8_PICPA</name>
<dbReference type="Gene3D" id="2.60.40.1180">
    <property type="entry name" value="Golgi alpha-mannosidase II"/>
    <property type="match status" value="2"/>
</dbReference>
<evidence type="ECO:0000256" key="5">
    <source>
        <dbReference type="ARBA" id="ARBA00022801"/>
    </source>
</evidence>
<evidence type="ECO:0000256" key="1">
    <source>
        <dbReference type="ARBA" id="ARBA00004240"/>
    </source>
</evidence>
<evidence type="ECO:0000259" key="12">
    <source>
        <dbReference type="Pfam" id="PF01055"/>
    </source>
</evidence>
<feature type="transmembrane region" description="Helical" evidence="11">
    <location>
        <begin position="49"/>
        <end position="70"/>
    </location>
</feature>